<feature type="domain" description="AAA+ ATPase" evidence="14">
    <location>
        <begin position="250"/>
        <end position="392"/>
    </location>
</feature>
<dbReference type="Pfam" id="PF25426">
    <property type="entry name" value="AAA_lid_BCS1"/>
    <property type="match status" value="1"/>
</dbReference>
<comment type="caution">
    <text evidence="16">The sequence shown here is derived from an EMBL/GenBank/DDBJ whole genome shotgun (WGS) entry which is preliminary data.</text>
</comment>
<evidence type="ECO:0000256" key="10">
    <source>
        <dbReference type="ARBA" id="ARBA00023136"/>
    </source>
</evidence>
<dbReference type="InterPro" id="IPR003960">
    <property type="entry name" value="ATPase_AAA_CS"/>
</dbReference>
<evidence type="ECO:0000313" key="17">
    <source>
        <dbReference type="Proteomes" id="UP001610444"/>
    </source>
</evidence>
<dbReference type="InterPro" id="IPR057495">
    <property type="entry name" value="AAA_lid_BCS1"/>
</dbReference>
<dbReference type="PANTHER" id="PTHR23070">
    <property type="entry name" value="BCS1 AAA-TYPE ATPASE"/>
    <property type="match status" value="1"/>
</dbReference>
<feature type="domain" description="BCS1 N-terminal" evidence="15">
    <location>
        <begin position="12"/>
        <end position="217"/>
    </location>
</feature>
<dbReference type="SMART" id="SM00382">
    <property type="entry name" value="AAA"/>
    <property type="match status" value="1"/>
</dbReference>
<dbReference type="Pfam" id="PF00004">
    <property type="entry name" value="AAA"/>
    <property type="match status" value="1"/>
</dbReference>
<evidence type="ECO:0000256" key="3">
    <source>
        <dbReference type="ARBA" id="ARBA00022692"/>
    </source>
</evidence>
<dbReference type="Proteomes" id="UP001610444">
    <property type="component" value="Unassembled WGS sequence"/>
</dbReference>
<evidence type="ECO:0000256" key="12">
    <source>
        <dbReference type="RuleBase" id="RU003651"/>
    </source>
</evidence>
<proteinExistence type="inferred from homology"/>
<keyword evidence="6" id="KW-0378">Hydrolase</keyword>
<evidence type="ECO:0000256" key="2">
    <source>
        <dbReference type="ARBA" id="ARBA00007448"/>
    </source>
</evidence>
<evidence type="ECO:0000259" key="15">
    <source>
        <dbReference type="SMART" id="SM01024"/>
    </source>
</evidence>
<keyword evidence="5" id="KW-0999">Mitochondrion inner membrane</keyword>
<keyword evidence="17" id="KW-1185">Reference proteome</keyword>
<dbReference type="PROSITE" id="PS00674">
    <property type="entry name" value="AAA"/>
    <property type="match status" value="1"/>
</dbReference>
<evidence type="ECO:0000256" key="5">
    <source>
        <dbReference type="ARBA" id="ARBA00022792"/>
    </source>
</evidence>
<name>A0ABR4KU34_9EURO</name>
<accession>A0ABR4KU34</accession>
<dbReference type="Pfam" id="PF08740">
    <property type="entry name" value="BCS1_N"/>
    <property type="match status" value="1"/>
</dbReference>
<evidence type="ECO:0000259" key="14">
    <source>
        <dbReference type="SMART" id="SM00382"/>
    </source>
</evidence>
<keyword evidence="7 12" id="KW-0067">ATP-binding</keyword>
<gene>
    <name evidence="16" type="ORF">BJX68DRAFT_231154</name>
</gene>
<reference evidence="16 17" key="1">
    <citation type="submission" date="2024-07" db="EMBL/GenBank/DDBJ databases">
        <title>Section-level genome sequencing and comparative genomics of Aspergillus sections Usti and Cavernicolus.</title>
        <authorList>
            <consortium name="Lawrence Berkeley National Laboratory"/>
            <person name="Nybo J.L."/>
            <person name="Vesth T.C."/>
            <person name="Theobald S."/>
            <person name="Frisvad J.C."/>
            <person name="Larsen T.O."/>
            <person name="Kjaerboelling I."/>
            <person name="Rothschild-Mancinelli K."/>
            <person name="Lyhne E.K."/>
            <person name="Kogle M.E."/>
            <person name="Barry K."/>
            <person name="Clum A."/>
            <person name="Na H."/>
            <person name="Ledsgaard L."/>
            <person name="Lin J."/>
            <person name="Lipzen A."/>
            <person name="Kuo A."/>
            <person name="Riley R."/>
            <person name="Mondo S."/>
            <person name="LaButti K."/>
            <person name="Haridas S."/>
            <person name="Pangalinan J."/>
            <person name="Salamov A.A."/>
            <person name="Simmons B.A."/>
            <person name="Magnuson J.K."/>
            <person name="Chen J."/>
            <person name="Drula E."/>
            <person name="Henrissat B."/>
            <person name="Wiebenga A."/>
            <person name="Lubbers R.J."/>
            <person name="Gomes A.C."/>
            <person name="Macurrencykelacurrency M.R."/>
            <person name="Stajich J."/>
            <person name="Grigoriev I.V."/>
            <person name="Mortensen U.H."/>
            <person name="De vries R.P."/>
            <person name="Baker S.E."/>
            <person name="Andersen M.R."/>
        </authorList>
    </citation>
    <scope>NUCLEOTIDE SEQUENCE [LARGE SCALE GENOMIC DNA]</scope>
    <source>
        <strain evidence="16 17">CBS 756.74</strain>
    </source>
</reference>
<comment type="similarity">
    <text evidence="2">Belongs to the AAA ATPase family. BCS1 subfamily.</text>
</comment>
<dbReference type="InterPro" id="IPR003593">
    <property type="entry name" value="AAA+_ATPase"/>
</dbReference>
<feature type="region of interest" description="Disordered" evidence="13">
    <location>
        <begin position="489"/>
        <end position="569"/>
    </location>
</feature>
<organism evidence="16 17">
    <name type="scientific">Aspergillus pseudodeflectus</name>
    <dbReference type="NCBI Taxonomy" id="176178"/>
    <lineage>
        <taxon>Eukaryota</taxon>
        <taxon>Fungi</taxon>
        <taxon>Dikarya</taxon>
        <taxon>Ascomycota</taxon>
        <taxon>Pezizomycotina</taxon>
        <taxon>Eurotiomycetes</taxon>
        <taxon>Eurotiomycetidae</taxon>
        <taxon>Eurotiales</taxon>
        <taxon>Aspergillaceae</taxon>
        <taxon>Aspergillus</taxon>
        <taxon>Aspergillus subgen. Nidulantes</taxon>
    </lineage>
</organism>
<protein>
    <submittedName>
        <fullName evidence="16">BCS1 N terminal-domain-containing protein</fullName>
    </submittedName>
</protein>
<keyword evidence="10" id="KW-0472">Membrane</keyword>
<keyword evidence="9" id="KW-0496">Mitochondrion</keyword>
<evidence type="ECO:0000256" key="7">
    <source>
        <dbReference type="ARBA" id="ARBA00022840"/>
    </source>
</evidence>
<comment type="subcellular location">
    <subcellularLocation>
        <location evidence="1">Mitochondrion inner membrane</location>
        <topology evidence="1">Single-pass membrane protein</topology>
    </subcellularLocation>
</comment>
<dbReference type="InterPro" id="IPR014851">
    <property type="entry name" value="BCS1_N"/>
</dbReference>
<feature type="compositionally biased region" description="Basic and acidic residues" evidence="13">
    <location>
        <begin position="489"/>
        <end position="544"/>
    </location>
</feature>
<evidence type="ECO:0000256" key="11">
    <source>
        <dbReference type="ARBA" id="ARBA00048778"/>
    </source>
</evidence>
<dbReference type="RefSeq" id="XP_070902195.1">
    <property type="nucleotide sequence ID" value="XM_071039309.1"/>
</dbReference>
<feature type="compositionally biased region" description="Basic and acidic residues" evidence="13">
    <location>
        <begin position="555"/>
        <end position="569"/>
    </location>
</feature>
<sequence>MDFSNNNLLYFSSVAVGSFLVKTLVDQYSTLPFDYIYASIEVYSYDEAYNYLMYWLMKQRFDRNKHRLIASTSLTSGLDWWARDDENDVDPDDEDVDEGELAALAAECTDAVTNTRPLLWTPSSGTHYFKYKGRWLALTREVEERGAQWMTRTEKLRVSCLGWDTSILKQLMAEARLTFSQKENGKTVIYRGTMGPYGDEWVWTRTTSRPARPLSTVYLDESHKRNFLADVQRYLLPSTRKWYSDRGIPYRRGYMFHGPPGTGKSSLAFAAAGYLRLNVYILSLGSRRLTEDGCVQMFQKLPRKCLVLLEDVDSYDIASKRKSSKEEDKESNKDDIETKNEMTLSALLNLLDGVAAQEGRVLIMTTNHLELLDPALVRPGRVDYKILFKLADRDLTKKMFCNFFSDAPTELRGLQDEKGLGGEDPHLQELSDAFADKIPENSFSPADIQGYLLQNSSAPEVAIDGAAEWVVKRLEEIRVQAEEEAKAKKAAKEKAKRDAEKKAKEDAKDDAKDDEKSDEKRDADGDTKGDADKQSSDEEKREEKGEEEEGEEKADDDKPNGETTKTEAT</sequence>
<comment type="catalytic activity">
    <reaction evidence="11">
        <text>ATP + H2O = ADP + phosphate + H(+)</text>
        <dbReference type="Rhea" id="RHEA:13065"/>
        <dbReference type="ChEBI" id="CHEBI:15377"/>
        <dbReference type="ChEBI" id="CHEBI:15378"/>
        <dbReference type="ChEBI" id="CHEBI:30616"/>
        <dbReference type="ChEBI" id="CHEBI:43474"/>
        <dbReference type="ChEBI" id="CHEBI:456216"/>
    </reaction>
    <physiologicalReaction direction="left-to-right" evidence="11">
        <dbReference type="Rhea" id="RHEA:13066"/>
    </physiologicalReaction>
</comment>
<evidence type="ECO:0000256" key="13">
    <source>
        <dbReference type="SAM" id="MobiDB-lite"/>
    </source>
</evidence>
<evidence type="ECO:0000256" key="9">
    <source>
        <dbReference type="ARBA" id="ARBA00023128"/>
    </source>
</evidence>
<dbReference type="InterPro" id="IPR050747">
    <property type="entry name" value="Mitochondrial_chaperone_BCS1"/>
</dbReference>
<dbReference type="SUPFAM" id="SSF52540">
    <property type="entry name" value="P-loop containing nucleoside triphosphate hydrolases"/>
    <property type="match status" value="1"/>
</dbReference>
<feature type="compositionally biased region" description="Acidic residues" evidence="13">
    <location>
        <begin position="545"/>
        <end position="554"/>
    </location>
</feature>
<evidence type="ECO:0000256" key="4">
    <source>
        <dbReference type="ARBA" id="ARBA00022741"/>
    </source>
</evidence>
<evidence type="ECO:0000256" key="6">
    <source>
        <dbReference type="ARBA" id="ARBA00022801"/>
    </source>
</evidence>
<keyword evidence="4 12" id="KW-0547">Nucleotide-binding</keyword>
<dbReference type="InterPro" id="IPR003959">
    <property type="entry name" value="ATPase_AAA_core"/>
</dbReference>
<evidence type="ECO:0000256" key="1">
    <source>
        <dbReference type="ARBA" id="ARBA00004434"/>
    </source>
</evidence>
<evidence type="ECO:0000313" key="16">
    <source>
        <dbReference type="EMBL" id="KAL2855788.1"/>
    </source>
</evidence>
<dbReference type="SMART" id="SM01024">
    <property type="entry name" value="BCS1_N"/>
    <property type="match status" value="1"/>
</dbReference>
<keyword evidence="3" id="KW-0812">Transmembrane</keyword>
<dbReference type="GeneID" id="98154473"/>
<dbReference type="InterPro" id="IPR027417">
    <property type="entry name" value="P-loop_NTPase"/>
</dbReference>
<evidence type="ECO:0000256" key="8">
    <source>
        <dbReference type="ARBA" id="ARBA00022989"/>
    </source>
</evidence>
<dbReference type="EMBL" id="JBFXLR010000009">
    <property type="protein sequence ID" value="KAL2855788.1"/>
    <property type="molecule type" value="Genomic_DNA"/>
</dbReference>
<keyword evidence="8" id="KW-1133">Transmembrane helix</keyword>
<dbReference type="Gene3D" id="3.40.50.300">
    <property type="entry name" value="P-loop containing nucleotide triphosphate hydrolases"/>
    <property type="match status" value="1"/>
</dbReference>